<feature type="domain" description="IF rod" evidence="4">
    <location>
        <begin position="166"/>
        <end position="450"/>
    </location>
</feature>
<dbReference type="GO" id="GO:0005882">
    <property type="term" value="C:intermediate filament"/>
    <property type="evidence" value="ECO:0007669"/>
    <property type="project" value="UniProtKB-KW"/>
</dbReference>
<dbReference type="InterPro" id="IPR027702">
    <property type="entry name" value="Syncoilin"/>
</dbReference>
<evidence type="ECO:0000256" key="1">
    <source>
        <dbReference type="ARBA" id="ARBA00022754"/>
    </source>
</evidence>
<dbReference type="AlphaFoldDB" id="A0A9D3M7Q2"/>
<feature type="coiled-coil region" evidence="3">
    <location>
        <begin position="176"/>
        <end position="242"/>
    </location>
</feature>
<evidence type="ECO:0000259" key="4">
    <source>
        <dbReference type="SMART" id="SM01391"/>
    </source>
</evidence>
<evidence type="ECO:0000256" key="3">
    <source>
        <dbReference type="SAM" id="Coils"/>
    </source>
</evidence>
<accession>A0A9D3M7Q2</accession>
<evidence type="ECO:0000313" key="6">
    <source>
        <dbReference type="Proteomes" id="UP001044222"/>
    </source>
</evidence>
<dbReference type="Gene3D" id="1.20.5.170">
    <property type="match status" value="1"/>
</dbReference>
<dbReference type="Proteomes" id="UP001044222">
    <property type="component" value="Chromosome 9"/>
</dbReference>
<dbReference type="InterPro" id="IPR039008">
    <property type="entry name" value="IF_rod_dom"/>
</dbReference>
<evidence type="ECO:0000313" key="5">
    <source>
        <dbReference type="EMBL" id="KAG5842313.1"/>
    </source>
</evidence>
<dbReference type="PANTHER" id="PTHR47147">
    <property type="entry name" value="SYNCOILIN"/>
    <property type="match status" value="1"/>
</dbReference>
<proteinExistence type="predicted"/>
<dbReference type="SMART" id="SM01391">
    <property type="entry name" value="Filament"/>
    <property type="match status" value="1"/>
</dbReference>
<dbReference type="SUPFAM" id="SSF58113">
    <property type="entry name" value="Apolipoprotein A-I"/>
    <property type="match status" value="1"/>
</dbReference>
<reference evidence="5" key="1">
    <citation type="submission" date="2021-01" db="EMBL/GenBank/DDBJ databases">
        <title>A chromosome-scale assembly of European eel, Anguilla anguilla.</title>
        <authorList>
            <person name="Henkel C."/>
            <person name="Jong-Raadsen S.A."/>
            <person name="Dufour S."/>
            <person name="Weltzien F.-A."/>
            <person name="Palstra A.P."/>
            <person name="Pelster B."/>
            <person name="Spaink H.P."/>
            <person name="Van Den Thillart G.E."/>
            <person name="Jansen H."/>
            <person name="Zahm M."/>
            <person name="Klopp C."/>
            <person name="Cedric C."/>
            <person name="Louis A."/>
            <person name="Berthelot C."/>
            <person name="Parey E."/>
            <person name="Roest Crollius H."/>
            <person name="Montfort J."/>
            <person name="Robinson-Rechavi M."/>
            <person name="Bucao C."/>
            <person name="Bouchez O."/>
            <person name="Gislard M."/>
            <person name="Lluch J."/>
            <person name="Milhes M."/>
            <person name="Lampietro C."/>
            <person name="Lopez Roques C."/>
            <person name="Donnadieu C."/>
            <person name="Braasch I."/>
            <person name="Desvignes T."/>
            <person name="Postlethwait J."/>
            <person name="Bobe J."/>
            <person name="Guiguen Y."/>
            <person name="Dirks R."/>
        </authorList>
    </citation>
    <scope>NUCLEOTIDE SEQUENCE</scope>
    <source>
        <strain evidence="5">Tag_6206</strain>
        <tissue evidence="5">Liver</tissue>
    </source>
</reference>
<keyword evidence="1" id="KW-0403">Intermediate filament</keyword>
<gene>
    <name evidence="5" type="ORF">ANANG_G00176300</name>
</gene>
<name>A0A9D3M7Q2_ANGAN</name>
<protein>
    <recommendedName>
        <fullName evidence="4">IF rod domain-containing protein</fullName>
    </recommendedName>
</protein>
<keyword evidence="6" id="KW-1185">Reference proteome</keyword>
<sequence length="466" mass="53253">MPLRQVMDSDEAGLNVDPPDEALQEEEVQLCIEEADLFEDCMEEFRAHFEECMDRLGAQFRGSEDETGDRFEDCAEDVATQSTGGVDEIAAQIEQCMAELGIQLEGCAEGSGPRFQGLTEQARDDVEDALVRAQCADLWGPRPGEDMEDLESLLKRRVEEVRELCEGGVMELGARFAESIVEVAQLEQRRNQLVEELLQLEEPMAQAVQALRAEQGELRRLLARAELERWSLQEERRLVKRQLFAVARDCTLSRVALETQQHEVEQFAIMQGELEGQVQLLTEEMAQLREAQQNRLNTLRSQLDSLSLARAQGDQSQDRQPPWDLSNYLQDGMKALEEQYEPRLQALQKRKQAATDALLGTRAETQELRARLGPLREEAQRLEHQRTHLEEKIALMRQEREGKVAQYRDTVDSLEESSRELKTELQIQKKKNKEIQTMKDSLIKELDLFRGTTELQGMLDLPSQGT</sequence>
<keyword evidence="2 3" id="KW-0175">Coiled coil</keyword>
<feature type="coiled-coil region" evidence="3">
    <location>
        <begin position="344"/>
        <end position="438"/>
    </location>
</feature>
<evidence type="ECO:0000256" key="2">
    <source>
        <dbReference type="ARBA" id="ARBA00023054"/>
    </source>
</evidence>
<comment type="caution">
    <text evidence="5">The sequence shown here is derived from an EMBL/GenBank/DDBJ whole genome shotgun (WGS) entry which is preliminary data.</text>
</comment>
<organism evidence="5 6">
    <name type="scientific">Anguilla anguilla</name>
    <name type="common">European freshwater eel</name>
    <name type="synonym">Muraena anguilla</name>
    <dbReference type="NCBI Taxonomy" id="7936"/>
    <lineage>
        <taxon>Eukaryota</taxon>
        <taxon>Metazoa</taxon>
        <taxon>Chordata</taxon>
        <taxon>Craniata</taxon>
        <taxon>Vertebrata</taxon>
        <taxon>Euteleostomi</taxon>
        <taxon>Actinopterygii</taxon>
        <taxon>Neopterygii</taxon>
        <taxon>Teleostei</taxon>
        <taxon>Anguilliformes</taxon>
        <taxon>Anguillidae</taxon>
        <taxon>Anguilla</taxon>
    </lineage>
</organism>
<feature type="coiled-coil region" evidence="3">
    <location>
        <begin position="271"/>
        <end position="309"/>
    </location>
</feature>
<dbReference type="EMBL" id="JAFIRN010000009">
    <property type="protein sequence ID" value="KAG5842313.1"/>
    <property type="molecule type" value="Genomic_DNA"/>
</dbReference>
<dbReference type="PANTHER" id="PTHR47147:SF1">
    <property type="entry name" value="SYNCOILIN"/>
    <property type="match status" value="1"/>
</dbReference>